<dbReference type="EMBL" id="CP009211">
    <property type="protein sequence ID" value="AIJ33308.1"/>
    <property type="molecule type" value="Genomic_DNA"/>
</dbReference>
<dbReference type="AlphaFoldDB" id="A0A076NIP4"/>
<dbReference type="SUPFAM" id="SSF54593">
    <property type="entry name" value="Glyoxalase/Bleomycin resistance protein/Dihydroxybiphenyl dioxygenase"/>
    <property type="match status" value="1"/>
</dbReference>
<dbReference type="eggNOG" id="COG2764">
    <property type="taxonomic scope" value="Bacteria"/>
</dbReference>
<dbReference type="Proteomes" id="UP000028780">
    <property type="component" value="Chromosome"/>
</dbReference>
<evidence type="ECO:0000313" key="4">
    <source>
        <dbReference type="Proteomes" id="UP000028780"/>
    </source>
</evidence>
<dbReference type="Gene3D" id="3.10.180.10">
    <property type="entry name" value="2,3-Dihydroxybiphenyl 1,2-Dioxygenase, domain 1"/>
    <property type="match status" value="1"/>
</dbReference>
<keyword evidence="4" id="KW-1185">Reference proteome</keyword>
<dbReference type="Proteomes" id="UP000215374">
    <property type="component" value="Chromosome 1"/>
</dbReference>
<feature type="domain" description="Glyoxalase/fosfomycin resistance/dioxygenase" evidence="1">
    <location>
        <begin position="12"/>
        <end position="134"/>
    </location>
</feature>
<dbReference type="PANTHER" id="PTHR33990:SF1">
    <property type="entry name" value="PROTEIN YJDN"/>
    <property type="match status" value="1"/>
</dbReference>
<dbReference type="Pfam" id="PF00903">
    <property type="entry name" value="Glyoxalase"/>
    <property type="match status" value="1"/>
</dbReference>
<dbReference type="InterPro" id="IPR004360">
    <property type="entry name" value="Glyas_Fos-R_dOase_dom"/>
</dbReference>
<evidence type="ECO:0000259" key="1">
    <source>
        <dbReference type="Pfam" id="PF00903"/>
    </source>
</evidence>
<dbReference type="HOGENOM" id="CLU_046006_17_2_11"/>
<reference evidence="3 5" key="2">
    <citation type="submission" date="2017-06" db="EMBL/GenBank/DDBJ databases">
        <authorList>
            <consortium name="Pathogen Informatics"/>
        </authorList>
    </citation>
    <scope>NUCLEOTIDE SEQUENCE [LARGE SCALE GENOMIC DNA]</scope>
    <source>
        <strain evidence="3 5">NCTC13015</strain>
    </source>
</reference>
<reference evidence="2 4" key="1">
    <citation type="submission" date="2014-08" db="EMBL/GenBank/DDBJ databases">
        <title>Complete genome sequence of Corynebacterium imitans DSM 44264, isolated from a five-month-old boy with suspected pharyngeal diphtheria.</title>
        <authorList>
            <person name="Mollmann S."/>
            <person name="Albersmeier A."/>
            <person name="Ruckert C."/>
            <person name="Tauch A."/>
        </authorList>
    </citation>
    <scope>NUCLEOTIDE SEQUENCE [LARGE SCALE GENOMIC DNA]</scope>
    <source>
        <strain evidence="2 4">DSM 44264</strain>
    </source>
</reference>
<organism evidence="2 4">
    <name type="scientific">Corynebacterium imitans</name>
    <dbReference type="NCBI Taxonomy" id="156978"/>
    <lineage>
        <taxon>Bacteria</taxon>
        <taxon>Bacillati</taxon>
        <taxon>Actinomycetota</taxon>
        <taxon>Actinomycetes</taxon>
        <taxon>Mycobacteriales</taxon>
        <taxon>Corynebacteriaceae</taxon>
        <taxon>Corynebacterium</taxon>
    </lineage>
</organism>
<dbReference type="EMBL" id="LT906467">
    <property type="protein sequence ID" value="SNV66841.1"/>
    <property type="molecule type" value="Genomic_DNA"/>
</dbReference>
<evidence type="ECO:0000313" key="3">
    <source>
        <dbReference type="EMBL" id="SNV66841.1"/>
    </source>
</evidence>
<evidence type="ECO:0000313" key="5">
    <source>
        <dbReference type="Proteomes" id="UP000215374"/>
    </source>
</evidence>
<dbReference type="STRING" id="156978.CIMIT_04820"/>
<proteinExistence type="predicted"/>
<accession>A0A076NIP4</accession>
<dbReference type="KEGG" id="cii:CIMIT_04820"/>
<name>A0A076NIP4_9CORY</name>
<evidence type="ECO:0000313" key="2">
    <source>
        <dbReference type="EMBL" id="AIJ33308.1"/>
    </source>
</evidence>
<dbReference type="PANTHER" id="PTHR33990">
    <property type="entry name" value="PROTEIN YJDN-RELATED"/>
    <property type="match status" value="1"/>
</dbReference>
<gene>
    <name evidence="3" type="primary">phnB2</name>
    <name evidence="2" type="ORF">CIMIT_04820</name>
    <name evidence="3" type="ORF">SAMEA4535761_01029</name>
</gene>
<dbReference type="InterPro" id="IPR029068">
    <property type="entry name" value="Glyas_Bleomycin-R_OHBP_Dase"/>
</dbReference>
<dbReference type="RefSeq" id="WP_038589870.1">
    <property type="nucleotide sequence ID" value="NZ_CP009211.1"/>
</dbReference>
<protein>
    <submittedName>
        <fullName evidence="3">Alkylphosphonate uptake operon protein PhnB</fullName>
    </submittedName>
    <submittedName>
        <fullName evidence="2">Glyoxalase</fullName>
    </submittedName>
</protein>
<sequence length="139" mass="15129">MATTTQLYVSFPGNAREVLEFYQSVFGGDLELLTYGEQLDQGVKFPFDPPCEAIAHATLTGPFSISGGDDLERNETSLNRGDFGFTAYVETPEEGEALYATLADDGGNTVMPFALASWGDHFGVVEDKFGVRWNVTKQG</sequence>
<dbReference type="OrthoDB" id="9795306at2"/>